<dbReference type="InterPro" id="IPR025205">
    <property type="entry name" value="PilX/PilW_C"/>
</dbReference>
<comment type="caution">
    <text evidence="4">The sequence shown here is derived from an EMBL/GenBank/DDBJ whole genome shotgun (WGS) entry which is preliminary data.</text>
</comment>
<feature type="domain" description="Type 4 fimbrial biogenesis protein PilX N-terminal" evidence="3">
    <location>
        <begin position="10"/>
        <end position="60"/>
    </location>
</feature>
<evidence type="ECO:0000313" key="4">
    <source>
        <dbReference type="EMBL" id="NKN31670.1"/>
    </source>
</evidence>
<feature type="domain" description="PilX/PilW C-terminal" evidence="2">
    <location>
        <begin position="88"/>
        <end position="159"/>
    </location>
</feature>
<protein>
    <submittedName>
        <fullName evidence="4">Pilus assembly protein</fullName>
    </submittedName>
</protein>
<feature type="transmembrane region" description="Helical" evidence="1">
    <location>
        <begin position="12"/>
        <end position="33"/>
    </location>
</feature>
<keyword evidence="5" id="KW-1185">Reference proteome</keyword>
<dbReference type="InterPro" id="IPR025746">
    <property type="entry name" value="PilX_N_dom"/>
</dbReference>
<evidence type="ECO:0000259" key="3">
    <source>
        <dbReference type="Pfam" id="PF14341"/>
    </source>
</evidence>
<accession>A0ABX1I2U7</accession>
<evidence type="ECO:0000259" key="2">
    <source>
        <dbReference type="Pfam" id="PF13681"/>
    </source>
</evidence>
<proteinExistence type="predicted"/>
<dbReference type="Pfam" id="PF14341">
    <property type="entry name" value="PilX_N"/>
    <property type="match status" value="1"/>
</dbReference>
<dbReference type="Proteomes" id="UP000740754">
    <property type="component" value="Unassembled WGS sequence"/>
</dbReference>
<evidence type="ECO:0000256" key="1">
    <source>
        <dbReference type="SAM" id="Phobius"/>
    </source>
</evidence>
<dbReference type="Pfam" id="PF13681">
    <property type="entry name" value="PilX"/>
    <property type="match status" value="1"/>
</dbReference>
<evidence type="ECO:0000313" key="5">
    <source>
        <dbReference type="Proteomes" id="UP000740754"/>
    </source>
</evidence>
<gene>
    <name evidence="4" type="ORF">HF203_00305</name>
</gene>
<keyword evidence="1" id="KW-1133">Transmembrane helix</keyword>
<name>A0ABX1I2U7_9GAMM</name>
<dbReference type="RefSeq" id="WP_168665433.1">
    <property type="nucleotide sequence ID" value="NZ_JAAXKX010000001.1"/>
</dbReference>
<dbReference type="EMBL" id="JAAXKX010000001">
    <property type="protein sequence ID" value="NKN31670.1"/>
    <property type="molecule type" value="Genomic_DNA"/>
</dbReference>
<organism evidence="4 5">
    <name type="scientific">Marichromatium bheemlicum</name>
    <dbReference type="NCBI Taxonomy" id="365339"/>
    <lineage>
        <taxon>Bacteria</taxon>
        <taxon>Pseudomonadati</taxon>
        <taxon>Pseudomonadota</taxon>
        <taxon>Gammaproteobacteria</taxon>
        <taxon>Chromatiales</taxon>
        <taxon>Chromatiaceae</taxon>
        <taxon>Marichromatium</taxon>
    </lineage>
</organism>
<reference evidence="4 5" key="1">
    <citation type="submission" date="2020-04" db="EMBL/GenBank/DDBJ databases">
        <title>Draft Whole-Genome sequence of Marichromatium bheemlicum DSM 18632, type strain.</title>
        <authorList>
            <person name="Kyndt J.A."/>
            <person name="Meyer T.E."/>
        </authorList>
    </citation>
    <scope>NUCLEOTIDE SEQUENCE [LARGE SCALE GENOMIC DNA]</scope>
    <source>
        <strain evidence="4 5">DSM 18632</strain>
    </source>
</reference>
<keyword evidence="1" id="KW-0472">Membrane</keyword>
<keyword evidence="1" id="KW-0812">Transmembrane</keyword>
<sequence>MTPHIVQHQRGAVLIISLIFLAILTLIATTGALRNTQQERMSIGVRNYDLAFQAAEAALAEAHDKLTGTANIAEDLKDWAIGYDPNNTPNYRRDTFGWEGRRVFVVETKLEGLGEDPRYIIECLDDEKTPTEETCDSYRVTARGMGADSDSVVILQSVYEFKE</sequence>